<name>A0ABZ3DWX0_9BURK</name>
<dbReference type="PRINTS" id="PR00182">
    <property type="entry name" value="ECOLNEIPORIN"/>
</dbReference>
<evidence type="ECO:0000256" key="7">
    <source>
        <dbReference type="ARBA" id="ARBA00023065"/>
    </source>
</evidence>
<dbReference type="PRINTS" id="PR00184">
    <property type="entry name" value="NEISSPPORIN"/>
</dbReference>
<evidence type="ECO:0000256" key="3">
    <source>
        <dbReference type="ARBA" id="ARBA00022448"/>
    </source>
</evidence>
<dbReference type="PANTHER" id="PTHR34501">
    <property type="entry name" value="PROTEIN YDDL-RELATED"/>
    <property type="match status" value="1"/>
</dbReference>
<dbReference type="Pfam" id="PF13609">
    <property type="entry name" value="Porin_4"/>
    <property type="match status" value="1"/>
</dbReference>
<evidence type="ECO:0000313" key="13">
    <source>
        <dbReference type="EMBL" id="XAE52992.1"/>
    </source>
</evidence>
<keyword evidence="10" id="KW-0998">Cell outer membrane</keyword>
<evidence type="ECO:0000256" key="5">
    <source>
        <dbReference type="ARBA" id="ARBA00022692"/>
    </source>
</evidence>
<dbReference type="InterPro" id="IPR002299">
    <property type="entry name" value="Porin_Neis"/>
</dbReference>
<keyword evidence="3" id="KW-0813">Transport</keyword>
<accession>A0ABZ3DWX0</accession>
<keyword evidence="4" id="KW-1134">Transmembrane beta strand</keyword>
<evidence type="ECO:0000256" key="2">
    <source>
        <dbReference type="ARBA" id="ARBA00011233"/>
    </source>
</evidence>
<evidence type="ECO:0000256" key="1">
    <source>
        <dbReference type="ARBA" id="ARBA00004571"/>
    </source>
</evidence>
<comment type="subcellular location">
    <subcellularLocation>
        <location evidence="1">Cell outer membrane</location>
        <topology evidence="1">Multi-pass membrane protein</topology>
    </subcellularLocation>
</comment>
<dbReference type="PANTHER" id="PTHR34501:SF9">
    <property type="entry name" value="MAJOR OUTER MEMBRANE PROTEIN P.IA"/>
    <property type="match status" value="1"/>
</dbReference>
<feature type="signal peptide" evidence="11">
    <location>
        <begin position="1"/>
        <end position="20"/>
    </location>
</feature>
<dbReference type="Proteomes" id="UP001448498">
    <property type="component" value="Chromosome 2"/>
</dbReference>
<keyword evidence="14" id="KW-1185">Reference proteome</keyword>
<dbReference type="SUPFAM" id="SSF56935">
    <property type="entry name" value="Porins"/>
    <property type="match status" value="1"/>
</dbReference>
<dbReference type="InterPro" id="IPR023614">
    <property type="entry name" value="Porin_dom_sf"/>
</dbReference>
<feature type="domain" description="Porin" evidence="12">
    <location>
        <begin position="7"/>
        <end position="349"/>
    </location>
</feature>
<organism evidence="13 14">
    <name type="scientific">Burkholderia arboris</name>
    <dbReference type="NCBI Taxonomy" id="488730"/>
    <lineage>
        <taxon>Bacteria</taxon>
        <taxon>Pseudomonadati</taxon>
        <taxon>Pseudomonadota</taxon>
        <taxon>Betaproteobacteria</taxon>
        <taxon>Burkholderiales</taxon>
        <taxon>Burkholderiaceae</taxon>
        <taxon>Burkholderia</taxon>
        <taxon>Burkholderia cepacia complex</taxon>
    </lineage>
</organism>
<evidence type="ECO:0000256" key="8">
    <source>
        <dbReference type="ARBA" id="ARBA00023114"/>
    </source>
</evidence>
<keyword evidence="8" id="KW-0626">Porin</keyword>
<dbReference type="EMBL" id="CP109823">
    <property type="protein sequence ID" value="XAE52992.1"/>
    <property type="molecule type" value="Genomic_DNA"/>
</dbReference>
<dbReference type="PROSITE" id="PS51257">
    <property type="entry name" value="PROKAR_LIPOPROTEIN"/>
    <property type="match status" value="1"/>
</dbReference>
<dbReference type="Gene3D" id="2.40.160.10">
    <property type="entry name" value="Porin"/>
    <property type="match status" value="1"/>
</dbReference>
<keyword evidence="7" id="KW-0406">Ion transport</keyword>
<keyword evidence="9" id="KW-0472">Membrane</keyword>
<evidence type="ECO:0000256" key="9">
    <source>
        <dbReference type="ARBA" id="ARBA00023136"/>
    </source>
</evidence>
<dbReference type="InterPro" id="IPR001702">
    <property type="entry name" value="Porin_Gram-ve"/>
</dbReference>
<reference evidence="13 14" key="1">
    <citation type="submission" date="2022-10" db="EMBL/GenBank/DDBJ databases">
        <title>Genomic of Burkholderia cepacia PN-1.</title>
        <authorList>
            <person name="Yang Y."/>
            <person name="Guan H."/>
            <person name="Huang J."/>
        </authorList>
    </citation>
    <scope>NUCLEOTIDE SEQUENCE [LARGE SCALE GENOMIC DNA]</scope>
    <source>
        <strain evidence="13 14">PN-1</strain>
    </source>
</reference>
<gene>
    <name evidence="13" type="ORF">OHZ10_36205</name>
</gene>
<evidence type="ECO:0000256" key="10">
    <source>
        <dbReference type="ARBA" id="ARBA00023237"/>
    </source>
</evidence>
<dbReference type="InterPro" id="IPR033900">
    <property type="entry name" value="Gram_neg_porin_domain"/>
</dbReference>
<protein>
    <submittedName>
        <fullName evidence="13">Porin</fullName>
    </submittedName>
</protein>
<sequence>MNKTLLALATLGTFACVAHAQSSVTMYGIIDEGINVNSNVGGKHLYSMASGVMQGSRFGLRGAEDLGGGLKAIFTLENGFDVNNGKLGQGGLLFGRQAYVGLRSSQFGTITLGRQYDSIADYVGQFEVASQWGGNVSAHPGDLDNFNNTYRNNNTIKFASADYSGLKVGATYSIGGVAGNFSQNQIWSLGAGYNNGPLALGVAYLNARTPSNAGGLFGNSTSTSTAAAVTTPVYSGFVNANSYQVIGAGGAYTLGAATLGVTYSNISFRNLGANGATIYRHGGNASFNNVEANFKYQFTPALLAGAAFDYTDGGDVTLANGTNQKGSKYFQYSMGVDYFLSKLTDVYVLGVYQHASGIGSTGKAAVAAMNTQSASGNCNQLLARIGIRHKF</sequence>
<evidence type="ECO:0000259" key="12">
    <source>
        <dbReference type="Pfam" id="PF13609"/>
    </source>
</evidence>
<evidence type="ECO:0000313" key="14">
    <source>
        <dbReference type="Proteomes" id="UP001448498"/>
    </source>
</evidence>
<dbReference type="CDD" id="cd00342">
    <property type="entry name" value="gram_neg_porins"/>
    <property type="match status" value="1"/>
</dbReference>
<dbReference type="RefSeq" id="WP_342706088.1">
    <property type="nucleotide sequence ID" value="NZ_CP109823.1"/>
</dbReference>
<feature type="chain" id="PRO_5045703236" evidence="11">
    <location>
        <begin position="21"/>
        <end position="391"/>
    </location>
</feature>
<comment type="subunit">
    <text evidence="2">Homotrimer.</text>
</comment>
<proteinExistence type="predicted"/>
<keyword evidence="5" id="KW-0812">Transmembrane</keyword>
<evidence type="ECO:0000256" key="4">
    <source>
        <dbReference type="ARBA" id="ARBA00022452"/>
    </source>
</evidence>
<evidence type="ECO:0000256" key="11">
    <source>
        <dbReference type="SAM" id="SignalP"/>
    </source>
</evidence>
<dbReference type="InterPro" id="IPR050298">
    <property type="entry name" value="Gram-neg_bact_OMP"/>
</dbReference>
<evidence type="ECO:0000256" key="6">
    <source>
        <dbReference type="ARBA" id="ARBA00022729"/>
    </source>
</evidence>
<keyword evidence="6 11" id="KW-0732">Signal</keyword>